<dbReference type="EMBL" id="LSFY01000001">
    <property type="protein sequence ID" value="KXZ39141.1"/>
    <property type="molecule type" value="Genomic_DNA"/>
</dbReference>
<accession>A0A150FNE7</accession>
<organism evidence="1 3">
    <name type="scientific">Alkalithermobacter thermoalcaliphilus JW-YL-7 = DSM 7308</name>
    <dbReference type="NCBI Taxonomy" id="1121328"/>
    <lineage>
        <taxon>Bacteria</taxon>
        <taxon>Bacillati</taxon>
        <taxon>Bacillota</taxon>
        <taxon>Clostridia</taxon>
        <taxon>Peptostreptococcales</taxon>
        <taxon>Tepidibacteraceae</taxon>
        <taxon>Alkalithermobacter</taxon>
    </lineage>
</organism>
<dbReference type="EMBL" id="FRBG01000007">
    <property type="protein sequence ID" value="SHK91709.1"/>
    <property type="molecule type" value="Genomic_DNA"/>
</dbReference>
<keyword evidence="4" id="KW-1185">Reference proteome</keyword>
<reference evidence="1 3" key="1">
    <citation type="submission" date="2016-02" db="EMBL/GenBank/DDBJ databases">
        <title>Draft genome sequence for Clostridium paradoxum JW-YL-7.</title>
        <authorList>
            <person name="Utturkar S.M."/>
            <person name="Lancaster A."/>
            <person name="Poole F.L."/>
            <person name="Adams M.W."/>
            <person name="Brown S.D."/>
        </authorList>
    </citation>
    <scope>NUCLEOTIDE SEQUENCE [LARGE SCALE GENOMIC DNA]</scope>
    <source>
        <strain evidence="1 3">JW-YL-7</strain>
    </source>
</reference>
<comment type="caution">
    <text evidence="1">The sequence shown here is derived from an EMBL/GenBank/DDBJ whole genome shotgun (WGS) entry which is preliminary data.</text>
</comment>
<protein>
    <submittedName>
        <fullName evidence="1">Uncharacterized protein</fullName>
    </submittedName>
</protein>
<evidence type="ECO:0000313" key="1">
    <source>
        <dbReference type="EMBL" id="KXZ39141.1"/>
    </source>
</evidence>
<dbReference type="Proteomes" id="UP000323392">
    <property type="component" value="Unassembled WGS sequence"/>
</dbReference>
<dbReference type="PATRIC" id="fig|1121328.3.peg.215"/>
<evidence type="ECO:0000313" key="2">
    <source>
        <dbReference type="EMBL" id="SHK91709.1"/>
    </source>
</evidence>
<proteinExistence type="predicted"/>
<evidence type="ECO:0000313" key="4">
    <source>
        <dbReference type="Proteomes" id="UP000323392"/>
    </source>
</evidence>
<gene>
    <name evidence="1" type="ORF">JWYL7_0216</name>
    <name evidence="2" type="ORF">SAMN05661008_01130</name>
</gene>
<dbReference type="OrthoDB" id="1754972at2"/>
<dbReference type="Proteomes" id="UP000092605">
    <property type="component" value="Unassembled WGS sequence"/>
</dbReference>
<dbReference type="AlphaFoldDB" id="A0A150FNE7"/>
<sequence length="59" mass="6768">MKAKNSNDSIQATYNAEKYKVIERPLTGLVMPLDMKRDFDCIDSLRFAEGESLVKDDKK</sequence>
<dbReference type="RefSeq" id="WP_066067785.1">
    <property type="nucleotide sequence ID" value="NZ_FRBG01000007.1"/>
</dbReference>
<reference evidence="2 4" key="2">
    <citation type="submission" date="2016-11" db="EMBL/GenBank/DDBJ databases">
        <authorList>
            <person name="Varghese N."/>
            <person name="Submissions S."/>
        </authorList>
    </citation>
    <scope>NUCLEOTIDE SEQUENCE [LARGE SCALE GENOMIC DNA]</scope>
    <source>
        <strain evidence="2 4">DSM 7308</strain>
    </source>
</reference>
<evidence type="ECO:0000313" key="3">
    <source>
        <dbReference type="Proteomes" id="UP000092605"/>
    </source>
</evidence>
<name>A0A150FNE7_CLOPD</name>
<dbReference type="STRING" id="1121328.JWYL7_0216"/>